<reference evidence="3 4" key="1">
    <citation type="submission" date="2024-06" db="EMBL/GenBank/DDBJ databases">
        <authorList>
            <person name="Kaempfer P."/>
            <person name="Viver T."/>
        </authorList>
    </citation>
    <scope>NUCLEOTIDE SEQUENCE [LARGE SCALE GENOMIC DNA]</scope>
    <source>
        <strain evidence="3 4">ST-119</strain>
    </source>
</reference>
<evidence type="ECO:0000256" key="1">
    <source>
        <dbReference type="SAM" id="MobiDB-lite"/>
    </source>
</evidence>
<feature type="transmembrane region" description="Helical" evidence="2">
    <location>
        <begin position="12"/>
        <end position="35"/>
    </location>
</feature>
<feature type="region of interest" description="Disordered" evidence="1">
    <location>
        <begin position="54"/>
        <end position="177"/>
    </location>
</feature>
<sequence length="269" mass="28281">MKYLETKNERISFTVATVILLLLALLCILFSLSYFDPPPENGIAINFGTSDVGMGDIQPTEPVRSAPQPTPTPPQTAPVEEQVVTQDVEDAPVISNEKPTKQPPKEQVKPTPKPTPAPPTPSKATNDALNSLINGPKSDGKANGGEGNDNKAGDKGRIDGTLGGDYNGGSGGGNTRGGNGNYQLGNRGALAKPSPKYTCNEQGTVVVQISVNRSGKVIEANSGVRGTTNAASCLLEQARIAAMNTTWEPDPDAPDKQIGKIIYNFKLTD</sequence>
<dbReference type="RefSeq" id="WP_408086242.1">
    <property type="nucleotide sequence ID" value="NZ_JBELPZ010000026.1"/>
</dbReference>
<feature type="compositionally biased region" description="Basic and acidic residues" evidence="1">
    <location>
        <begin position="98"/>
        <end position="108"/>
    </location>
</feature>
<keyword evidence="2" id="KW-1133">Transmembrane helix</keyword>
<keyword evidence="4" id="KW-1185">Reference proteome</keyword>
<gene>
    <name evidence="3" type="ORF">ABS766_16195</name>
</gene>
<accession>A0ABW8Z063</accession>
<evidence type="ECO:0000313" key="4">
    <source>
        <dbReference type="Proteomes" id="UP001629156"/>
    </source>
</evidence>
<protein>
    <submittedName>
        <fullName evidence="3">Energy transducer TonB</fullName>
    </submittedName>
</protein>
<dbReference type="Proteomes" id="UP001629156">
    <property type="component" value="Unassembled WGS sequence"/>
</dbReference>
<evidence type="ECO:0000256" key="2">
    <source>
        <dbReference type="SAM" id="Phobius"/>
    </source>
</evidence>
<feature type="compositionally biased region" description="Gly residues" evidence="1">
    <location>
        <begin position="161"/>
        <end position="177"/>
    </location>
</feature>
<feature type="compositionally biased region" description="Pro residues" evidence="1">
    <location>
        <begin position="111"/>
        <end position="121"/>
    </location>
</feature>
<keyword evidence="2" id="KW-0812">Transmembrane</keyword>
<keyword evidence="2" id="KW-0472">Membrane</keyword>
<feature type="compositionally biased region" description="Basic and acidic residues" evidence="1">
    <location>
        <begin position="148"/>
        <end position="158"/>
    </location>
</feature>
<feature type="compositionally biased region" description="Low complexity" evidence="1">
    <location>
        <begin position="77"/>
        <end position="86"/>
    </location>
</feature>
<evidence type="ECO:0000313" key="3">
    <source>
        <dbReference type="EMBL" id="MFL9845964.1"/>
    </source>
</evidence>
<organism evidence="3 4">
    <name type="scientific">Flavobacterium rhizosphaerae</name>
    <dbReference type="NCBI Taxonomy" id="3163298"/>
    <lineage>
        <taxon>Bacteria</taxon>
        <taxon>Pseudomonadati</taxon>
        <taxon>Bacteroidota</taxon>
        <taxon>Flavobacteriia</taxon>
        <taxon>Flavobacteriales</taxon>
        <taxon>Flavobacteriaceae</taxon>
        <taxon>Flavobacterium</taxon>
    </lineage>
</organism>
<name>A0ABW8Z063_9FLAO</name>
<comment type="caution">
    <text evidence="3">The sequence shown here is derived from an EMBL/GenBank/DDBJ whole genome shotgun (WGS) entry which is preliminary data.</text>
</comment>
<proteinExistence type="predicted"/>
<dbReference type="EMBL" id="JBELPZ010000026">
    <property type="protein sequence ID" value="MFL9845964.1"/>
    <property type="molecule type" value="Genomic_DNA"/>
</dbReference>